<accession>A0A8S5M2D2</accession>
<evidence type="ECO:0008006" key="2">
    <source>
        <dbReference type="Google" id="ProtNLM"/>
    </source>
</evidence>
<dbReference type="EMBL" id="BK014797">
    <property type="protein sequence ID" value="DAD76215.1"/>
    <property type="molecule type" value="Genomic_DNA"/>
</dbReference>
<protein>
    <recommendedName>
        <fullName evidence="2">Restriction endonuclease</fullName>
    </recommendedName>
</protein>
<proteinExistence type="predicted"/>
<sequence>MNHHFETSQRLQKFLIDIIKSALSSPMTNLVKINTNLDCNVPEKDIHKIAGPFIDEWTYEIFNRASSIYTNIKSVASKESSSLEDIYISLELDGITYDILIDVKSASLAKGNNAGKGSNLTSFRKIRPFYINNPDAFFFILSIEHQSIINNNKCYGFHLVDCNIFDLKYVSKNELKFNTAMGDQFQISNSMKVTQTERTTDEFIALIDNMFLDKYTQDKLDKLIATEEANHYTALISEDIINILSENEPLAKTNILFYLEKLYPNISSTQLNKSIKLLKDSNRIQTINRIDYIIVK</sequence>
<reference evidence="1" key="1">
    <citation type="journal article" date="2021" name="Proc. Natl. Acad. Sci. U.S.A.">
        <title>A Catalog of Tens of Thousands of Viruses from Human Metagenomes Reveals Hidden Associations with Chronic Diseases.</title>
        <authorList>
            <person name="Tisza M.J."/>
            <person name="Buck C.B."/>
        </authorList>
    </citation>
    <scope>NUCLEOTIDE SEQUENCE</scope>
    <source>
        <strain evidence="1">CtrfD19</strain>
    </source>
</reference>
<organism evidence="1">
    <name type="scientific">Siphoviridae sp. ctrfD19</name>
    <dbReference type="NCBI Taxonomy" id="2826478"/>
    <lineage>
        <taxon>Viruses</taxon>
        <taxon>Duplodnaviria</taxon>
        <taxon>Heunggongvirae</taxon>
        <taxon>Uroviricota</taxon>
        <taxon>Caudoviricetes</taxon>
    </lineage>
</organism>
<evidence type="ECO:0000313" key="1">
    <source>
        <dbReference type="EMBL" id="DAD76215.1"/>
    </source>
</evidence>
<name>A0A8S5M2D2_9CAUD</name>